<keyword evidence="1" id="KW-0472">Membrane</keyword>
<keyword evidence="1" id="KW-0812">Transmembrane</keyword>
<sequence>MISKLPKWIEYGAFILAFVAGCINAIGLLGFDHQSVSHLSGTATLLGTSFLDGPIQSSLNFAGVLFAFFVGSAISGFLLPGATLKLGRHYDTALVVESLLIFVALYLLSKGSFYGHYAASAACGIQNALATTYSGAVVRTTHLTGIFTDLGVMFGSVLRGEAFDKRKAILFTLIIAGFVIGGFFGAYLFGQFYFQALLVPGIICLALAACYRGYSIQYARKAGLP</sequence>
<name>A0ABT8W102_9GAMM</name>
<evidence type="ECO:0000256" key="1">
    <source>
        <dbReference type="SAM" id="Phobius"/>
    </source>
</evidence>
<feature type="transmembrane region" description="Helical" evidence="1">
    <location>
        <begin position="168"/>
        <end position="186"/>
    </location>
</feature>
<feature type="transmembrane region" description="Helical" evidence="1">
    <location>
        <begin position="12"/>
        <end position="31"/>
    </location>
</feature>
<dbReference type="RefSeq" id="WP_223795454.1">
    <property type="nucleotide sequence ID" value="NZ_JAUMIS010000002.1"/>
</dbReference>
<accession>A0ABT8W102</accession>
<feature type="transmembrane region" description="Helical" evidence="1">
    <location>
        <begin position="136"/>
        <end position="156"/>
    </location>
</feature>
<dbReference type="EMBL" id="JAUMIS010000002">
    <property type="protein sequence ID" value="MDO3721914.1"/>
    <property type="molecule type" value="Genomic_DNA"/>
</dbReference>
<dbReference type="PANTHER" id="PTHR37314">
    <property type="entry name" value="SLR0142 PROTEIN"/>
    <property type="match status" value="1"/>
</dbReference>
<dbReference type="PROSITE" id="PS51257">
    <property type="entry name" value="PROKAR_LIPOPROTEIN"/>
    <property type="match status" value="1"/>
</dbReference>
<keyword evidence="3" id="KW-1185">Reference proteome</keyword>
<dbReference type="InterPro" id="IPR010699">
    <property type="entry name" value="DUF1275"/>
</dbReference>
<feature type="transmembrane region" description="Helical" evidence="1">
    <location>
        <begin position="91"/>
        <end position="108"/>
    </location>
</feature>
<proteinExistence type="predicted"/>
<dbReference type="Pfam" id="PF06912">
    <property type="entry name" value="DUF1275"/>
    <property type="match status" value="1"/>
</dbReference>
<reference evidence="2" key="1">
    <citation type="submission" date="2023-07" db="EMBL/GenBank/DDBJ databases">
        <title>Marinobacter sp. chi1 genome sequencing and assembly.</title>
        <authorList>
            <person name="Park S."/>
        </authorList>
    </citation>
    <scope>NUCLEOTIDE SEQUENCE</scope>
    <source>
        <strain evidence="2">Chi1</strain>
    </source>
</reference>
<feature type="transmembrane region" description="Helical" evidence="1">
    <location>
        <begin position="192"/>
        <end position="211"/>
    </location>
</feature>
<protein>
    <submittedName>
        <fullName evidence="2">YoaK family protein</fullName>
    </submittedName>
</protein>
<gene>
    <name evidence="2" type="ORF">QVZ43_09270</name>
</gene>
<comment type="caution">
    <text evidence="2">The sequence shown here is derived from an EMBL/GenBank/DDBJ whole genome shotgun (WGS) entry which is preliminary data.</text>
</comment>
<dbReference type="PANTHER" id="PTHR37314:SF4">
    <property type="entry name" value="UPF0700 TRANSMEMBRANE PROTEIN YOAK"/>
    <property type="match status" value="1"/>
</dbReference>
<keyword evidence="1" id="KW-1133">Transmembrane helix</keyword>
<evidence type="ECO:0000313" key="2">
    <source>
        <dbReference type="EMBL" id="MDO3721914.1"/>
    </source>
</evidence>
<feature type="transmembrane region" description="Helical" evidence="1">
    <location>
        <begin position="59"/>
        <end position="79"/>
    </location>
</feature>
<evidence type="ECO:0000313" key="3">
    <source>
        <dbReference type="Proteomes" id="UP001168640"/>
    </source>
</evidence>
<organism evidence="2 3">
    <name type="scientific">Marinobacter suaedae</name>
    <dbReference type="NCBI Taxonomy" id="3057675"/>
    <lineage>
        <taxon>Bacteria</taxon>
        <taxon>Pseudomonadati</taxon>
        <taxon>Pseudomonadota</taxon>
        <taxon>Gammaproteobacteria</taxon>
        <taxon>Pseudomonadales</taxon>
        <taxon>Marinobacteraceae</taxon>
        <taxon>Marinobacter</taxon>
    </lineage>
</organism>
<dbReference type="Proteomes" id="UP001168640">
    <property type="component" value="Unassembled WGS sequence"/>
</dbReference>